<comment type="function">
    <text evidence="10">Catalyzes the acyloin condensation reaction between C atoms 2 and 3 of pyruvate and glyceraldehyde 3-phosphate to yield 1-deoxy-D-xylulose-5-phosphate (DXP).</text>
</comment>
<comment type="similarity">
    <text evidence="2 10">Belongs to the transketolase family. DXPS subfamily.</text>
</comment>
<dbReference type="GO" id="GO:0000287">
    <property type="term" value="F:magnesium ion binding"/>
    <property type="evidence" value="ECO:0007669"/>
    <property type="project" value="UniProtKB-UniRule"/>
</dbReference>
<keyword evidence="5 10" id="KW-0479">Metal-binding</keyword>
<dbReference type="SMART" id="SM00861">
    <property type="entry name" value="Transket_pyr"/>
    <property type="match status" value="1"/>
</dbReference>
<keyword evidence="7 10" id="KW-0784">Thiamine biosynthesis</keyword>
<keyword evidence="4 10" id="KW-0808">Transferase</keyword>
<feature type="binding site" evidence="10">
    <location>
        <begin position="146"/>
        <end position="147"/>
    </location>
    <ligand>
        <name>thiamine diphosphate</name>
        <dbReference type="ChEBI" id="CHEBI:58937"/>
    </ligand>
</feature>
<dbReference type="EMBL" id="CP023483">
    <property type="protein sequence ID" value="ATF26611.1"/>
    <property type="molecule type" value="Genomic_DNA"/>
</dbReference>
<gene>
    <name evidence="10 12" type="primary">dxs</name>
    <name evidence="12" type="ORF">CNY62_09565</name>
</gene>
<reference evidence="12 13" key="1">
    <citation type="submission" date="2017-09" db="EMBL/GenBank/DDBJ databases">
        <title>Complete Genome Sequences of Two Strains of the Meat Spoilage Bacterium Brochothrix thermosphacta Isolated from Ground Chicken.</title>
        <authorList>
            <person name="Paoli G.C."/>
            <person name="Wijey C."/>
            <person name="Chen C.-Y."/>
            <person name="Nguyen L."/>
            <person name="Yan X."/>
            <person name="Irwin P.L."/>
        </authorList>
    </citation>
    <scope>NUCLEOTIDE SEQUENCE [LARGE SCALE GENOMIC DNA]</scope>
    <source>
        <strain evidence="12 13">BI</strain>
    </source>
</reference>
<feature type="binding site" evidence="10">
    <location>
        <position position="145"/>
    </location>
    <ligand>
        <name>Mg(2+)</name>
        <dbReference type="ChEBI" id="CHEBI:18420"/>
    </ligand>
</feature>
<evidence type="ECO:0000313" key="13">
    <source>
        <dbReference type="Proteomes" id="UP000243591"/>
    </source>
</evidence>
<dbReference type="InterPro" id="IPR005477">
    <property type="entry name" value="Dxylulose-5-P_synthase"/>
</dbReference>
<dbReference type="PANTHER" id="PTHR43322:SF5">
    <property type="entry name" value="1-DEOXY-D-XYLULOSE-5-PHOSPHATE SYNTHASE, CHLOROPLASTIC"/>
    <property type="match status" value="1"/>
</dbReference>
<dbReference type="PROSITE" id="PS00801">
    <property type="entry name" value="TRANSKETOLASE_1"/>
    <property type="match status" value="1"/>
</dbReference>
<evidence type="ECO:0000256" key="8">
    <source>
        <dbReference type="ARBA" id="ARBA00023052"/>
    </source>
</evidence>
<feature type="binding site" evidence="10">
    <location>
        <position position="174"/>
    </location>
    <ligand>
        <name>Mg(2+)</name>
        <dbReference type="ChEBI" id="CHEBI:18420"/>
    </ligand>
</feature>
<dbReference type="InterPro" id="IPR009014">
    <property type="entry name" value="Transketo_C/PFOR_II"/>
</dbReference>
<dbReference type="NCBIfam" id="TIGR00204">
    <property type="entry name" value="dxs"/>
    <property type="match status" value="1"/>
</dbReference>
<dbReference type="OrthoDB" id="9803371at2"/>
<feature type="binding site" evidence="10">
    <location>
        <position position="73"/>
    </location>
    <ligand>
        <name>thiamine diphosphate</name>
        <dbReference type="ChEBI" id="CHEBI:58937"/>
    </ligand>
</feature>
<dbReference type="NCBIfam" id="NF003933">
    <property type="entry name" value="PRK05444.2-2"/>
    <property type="match status" value="1"/>
</dbReference>
<dbReference type="CDD" id="cd07033">
    <property type="entry name" value="TPP_PYR_DXS_TK_like"/>
    <property type="match status" value="1"/>
</dbReference>
<comment type="cofactor">
    <cofactor evidence="10">
        <name>Mg(2+)</name>
        <dbReference type="ChEBI" id="CHEBI:18420"/>
    </cofactor>
    <text evidence="10">Binds 1 Mg(2+) ion per subunit.</text>
</comment>
<dbReference type="PANTHER" id="PTHR43322">
    <property type="entry name" value="1-D-DEOXYXYLULOSE 5-PHOSPHATE SYNTHASE-RELATED"/>
    <property type="match status" value="1"/>
</dbReference>
<dbReference type="CDD" id="cd02007">
    <property type="entry name" value="TPP_DXS"/>
    <property type="match status" value="1"/>
</dbReference>
<proteinExistence type="inferred from homology"/>
<evidence type="ECO:0000256" key="10">
    <source>
        <dbReference type="HAMAP-Rule" id="MF_00315"/>
    </source>
</evidence>
<sequence length="595" mass="65523">MGAYQKWLTPEQLKVASFEELTQQASAVRQFLIESLAETGGHLAPNLGVVELTIALHRVYTSPKDKLIWDVGHQAYVHKLLTERGNHFHTLRQCDGLDGFPKRSESLHDVWESGHSSTSLSAASGFAIARDLFKQSHAIVPIIGDGALTSGLAYEALQTIGDKQLNITIVLNDNGMSIAPNVGALHKMLQSIRTKPFIHKMNDAEGTAPFFESLGLKYIGPIDGHDIQSLSYFLEKSKQVEGPVILHVLTVKGKGYLPAEEDQRGIWHGVAPYDIATGNLKTIAKMQNWSEFISDTLIDFAQQDEAIVAITPAMSVGSQLEKFQRRFPNRFFDVGIAEQHAMTMAAAMGMNGLKPFVSIYSTFLQRAYDQLIHDVCRQSTNVFIGIDRSGLVGADGETHQGIYDVSFLMAVPDLVVMMPKNAVEAQVLMRTGFAYEGPIAMRYPRGYIDHPPLKETIATVPIGSWEVTLPGATVAIIAYGPMVKTAIEVAALLKVKGILIEVVNARFIKPMDFTYLNDLANRKIPVFIIEEAITTGGLGESVLSYLHDKTAAPIQIMGLPNHFIPHGKPDEQLHLFGIDTITIAKKIHDFIENME</sequence>
<evidence type="ECO:0000256" key="6">
    <source>
        <dbReference type="ARBA" id="ARBA00022842"/>
    </source>
</evidence>
<evidence type="ECO:0000256" key="2">
    <source>
        <dbReference type="ARBA" id="ARBA00011081"/>
    </source>
</evidence>
<dbReference type="SUPFAM" id="SSF52518">
    <property type="entry name" value="Thiamin diphosphate-binding fold (THDP-binding)"/>
    <property type="match status" value="2"/>
</dbReference>
<dbReference type="SUPFAM" id="SSF52922">
    <property type="entry name" value="TK C-terminal domain-like"/>
    <property type="match status" value="1"/>
</dbReference>
<dbReference type="Pfam" id="PF02779">
    <property type="entry name" value="Transket_pyr"/>
    <property type="match status" value="1"/>
</dbReference>
<evidence type="ECO:0000259" key="11">
    <source>
        <dbReference type="SMART" id="SM00861"/>
    </source>
</evidence>
<comment type="subunit">
    <text evidence="3 10">Homodimer.</text>
</comment>
<comment type="pathway">
    <text evidence="1 10">Metabolic intermediate biosynthesis; 1-deoxy-D-xylulose 5-phosphate biosynthesis; 1-deoxy-D-xylulose 5-phosphate from D-glyceraldehyde 3-phosphate and pyruvate: step 1/1.</text>
</comment>
<evidence type="ECO:0000256" key="1">
    <source>
        <dbReference type="ARBA" id="ARBA00004980"/>
    </source>
</evidence>
<comment type="catalytic activity">
    <reaction evidence="10">
        <text>D-glyceraldehyde 3-phosphate + pyruvate + H(+) = 1-deoxy-D-xylulose 5-phosphate + CO2</text>
        <dbReference type="Rhea" id="RHEA:12605"/>
        <dbReference type="ChEBI" id="CHEBI:15361"/>
        <dbReference type="ChEBI" id="CHEBI:15378"/>
        <dbReference type="ChEBI" id="CHEBI:16526"/>
        <dbReference type="ChEBI" id="CHEBI:57792"/>
        <dbReference type="ChEBI" id="CHEBI:59776"/>
        <dbReference type="EC" id="2.2.1.7"/>
    </reaction>
</comment>
<dbReference type="InterPro" id="IPR049557">
    <property type="entry name" value="Transketolase_CS"/>
</dbReference>
<feature type="binding site" evidence="10">
    <location>
        <position position="338"/>
    </location>
    <ligand>
        <name>thiamine diphosphate</name>
        <dbReference type="ChEBI" id="CHEBI:58937"/>
    </ligand>
</feature>
<dbReference type="GO" id="GO:0019288">
    <property type="term" value="P:isopentenyl diphosphate biosynthetic process, methylerythritol 4-phosphate pathway"/>
    <property type="evidence" value="ECO:0007669"/>
    <property type="project" value="TreeGrafter"/>
</dbReference>
<dbReference type="STRING" id="2756.BFR44_11230"/>
<dbReference type="Proteomes" id="UP000243591">
    <property type="component" value="Chromosome"/>
</dbReference>
<dbReference type="GO" id="GO:0008661">
    <property type="term" value="F:1-deoxy-D-xylulose-5-phosphate synthase activity"/>
    <property type="evidence" value="ECO:0007669"/>
    <property type="project" value="UniProtKB-UniRule"/>
</dbReference>
<comment type="cofactor">
    <cofactor evidence="10">
        <name>thiamine diphosphate</name>
        <dbReference type="ChEBI" id="CHEBI:58937"/>
    </cofactor>
    <text evidence="10">Binds 1 thiamine pyrophosphate per subunit.</text>
</comment>
<evidence type="ECO:0000256" key="4">
    <source>
        <dbReference type="ARBA" id="ARBA00022679"/>
    </source>
</evidence>
<dbReference type="Gene3D" id="3.40.50.920">
    <property type="match status" value="1"/>
</dbReference>
<dbReference type="GO" id="GO:0009228">
    <property type="term" value="P:thiamine biosynthetic process"/>
    <property type="evidence" value="ECO:0007669"/>
    <property type="project" value="UniProtKB-UniRule"/>
</dbReference>
<keyword evidence="8 10" id="KW-0786">Thiamine pyrophosphate</keyword>
<dbReference type="HAMAP" id="MF_00315">
    <property type="entry name" value="DXP_synth"/>
    <property type="match status" value="1"/>
</dbReference>
<dbReference type="InterPro" id="IPR029061">
    <property type="entry name" value="THDP-binding"/>
</dbReference>
<dbReference type="Gene3D" id="3.40.50.970">
    <property type="match status" value="2"/>
</dbReference>
<evidence type="ECO:0000256" key="9">
    <source>
        <dbReference type="ARBA" id="ARBA00023229"/>
    </source>
</evidence>
<accession>A0A1D2LDZ7</accession>
<dbReference type="EC" id="2.2.1.7" evidence="10"/>
<feature type="binding site" evidence="10">
    <location>
        <begin position="114"/>
        <end position="116"/>
    </location>
    <ligand>
        <name>thiamine diphosphate</name>
        <dbReference type="ChEBI" id="CHEBI:58937"/>
    </ligand>
</feature>
<evidence type="ECO:0000256" key="5">
    <source>
        <dbReference type="ARBA" id="ARBA00022723"/>
    </source>
</evidence>
<dbReference type="RefSeq" id="WP_069126315.1">
    <property type="nucleotide sequence ID" value="NZ_CP023483.1"/>
</dbReference>
<organism evidence="12 13">
    <name type="scientific">Brochothrix thermosphacta</name>
    <name type="common">Microbacterium thermosphactum</name>
    <dbReference type="NCBI Taxonomy" id="2756"/>
    <lineage>
        <taxon>Bacteria</taxon>
        <taxon>Bacillati</taxon>
        <taxon>Bacillota</taxon>
        <taxon>Bacilli</taxon>
        <taxon>Bacillales</taxon>
        <taxon>Listeriaceae</taxon>
        <taxon>Brochothrix</taxon>
    </lineage>
</organism>
<keyword evidence="9 10" id="KW-0414">Isoprene biosynthesis</keyword>
<dbReference type="Pfam" id="PF13292">
    <property type="entry name" value="DXP_synthase_N"/>
    <property type="match status" value="2"/>
</dbReference>
<evidence type="ECO:0000256" key="7">
    <source>
        <dbReference type="ARBA" id="ARBA00022977"/>
    </source>
</evidence>
<dbReference type="GO" id="GO:0016114">
    <property type="term" value="P:terpenoid biosynthetic process"/>
    <property type="evidence" value="ECO:0007669"/>
    <property type="project" value="UniProtKB-UniRule"/>
</dbReference>
<protein>
    <recommendedName>
        <fullName evidence="10">1-deoxy-D-xylulose-5-phosphate synthase</fullName>
        <ecNumber evidence="10">2.2.1.7</ecNumber>
    </recommendedName>
    <alternativeName>
        <fullName evidence="10">1-deoxyxylulose-5-phosphate synthase</fullName>
        <shortName evidence="10">DXP synthase</shortName>
        <shortName evidence="10">DXPS</shortName>
    </alternativeName>
</protein>
<evidence type="ECO:0000313" key="12">
    <source>
        <dbReference type="EMBL" id="ATF26611.1"/>
    </source>
</evidence>
<feature type="binding site" evidence="10">
    <location>
        <position position="256"/>
    </location>
    <ligand>
        <name>thiamine diphosphate</name>
        <dbReference type="ChEBI" id="CHEBI:58937"/>
    </ligand>
</feature>
<name>A0A1D2LDZ7_BROTH</name>
<keyword evidence="13" id="KW-1185">Reference proteome</keyword>
<dbReference type="InterPro" id="IPR033248">
    <property type="entry name" value="Transketolase_C"/>
</dbReference>
<dbReference type="UniPathway" id="UPA00064">
    <property type="reaction ID" value="UER00091"/>
</dbReference>
<dbReference type="GO" id="GO:0030976">
    <property type="term" value="F:thiamine pyrophosphate binding"/>
    <property type="evidence" value="ECO:0007669"/>
    <property type="project" value="UniProtKB-UniRule"/>
</dbReference>
<feature type="binding site" evidence="10">
    <location>
        <position position="174"/>
    </location>
    <ligand>
        <name>thiamine diphosphate</name>
        <dbReference type="ChEBI" id="CHEBI:58937"/>
    </ligand>
</feature>
<dbReference type="Pfam" id="PF02780">
    <property type="entry name" value="Transketolase_C"/>
    <property type="match status" value="1"/>
</dbReference>
<feature type="domain" description="Transketolase-like pyrimidine-binding" evidence="11">
    <location>
        <begin position="287"/>
        <end position="450"/>
    </location>
</feature>
<dbReference type="GO" id="GO:0005829">
    <property type="term" value="C:cytosol"/>
    <property type="evidence" value="ECO:0007669"/>
    <property type="project" value="TreeGrafter"/>
</dbReference>
<evidence type="ECO:0000256" key="3">
    <source>
        <dbReference type="ARBA" id="ARBA00011738"/>
    </source>
</evidence>
<dbReference type="KEGG" id="bths:CNY62_09565"/>
<keyword evidence="6 10" id="KW-0460">Magnesium</keyword>
<dbReference type="InterPro" id="IPR005475">
    <property type="entry name" value="Transketolase-like_Pyr-bd"/>
</dbReference>
<dbReference type="AlphaFoldDB" id="A0A1D2LDZ7"/>